<reference evidence="4" key="1">
    <citation type="submission" date="2025-08" db="UniProtKB">
        <authorList>
            <consortium name="RefSeq"/>
        </authorList>
    </citation>
    <scope>IDENTIFICATION</scope>
    <source>
        <tissue evidence="4">Sperm</tissue>
    </source>
</reference>
<dbReference type="InterPro" id="IPR001611">
    <property type="entry name" value="Leu-rich_rpt"/>
</dbReference>
<dbReference type="RefSeq" id="XP_032819522.1">
    <property type="nucleotide sequence ID" value="XM_032963631.1"/>
</dbReference>
<organism evidence="3 4">
    <name type="scientific">Petromyzon marinus</name>
    <name type="common">Sea lamprey</name>
    <dbReference type="NCBI Taxonomy" id="7757"/>
    <lineage>
        <taxon>Eukaryota</taxon>
        <taxon>Metazoa</taxon>
        <taxon>Chordata</taxon>
        <taxon>Craniata</taxon>
        <taxon>Vertebrata</taxon>
        <taxon>Cyclostomata</taxon>
        <taxon>Hyperoartia</taxon>
        <taxon>Petromyzontiformes</taxon>
        <taxon>Petromyzontidae</taxon>
        <taxon>Petromyzon</taxon>
    </lineage>
</organism>
<protein>
    <submittedName>
        <fullName evidence="4">Leucine-rich repeat-containing protein 57</fullName>
    </submittedName>
</protein>
<keyword evidence="1" id="KW-0433">Leucine-rich repeat</keyword>
<proteinExistence type="predicted"/>
<dbReference type="GeneID" id="116947655"/>
<dbReference type="PANTHER" id="PTHR48051:SF62">
    <property type="entry name" value="LEUCINE-RICH REPEAT-CONTAINING PROTEIN 57"/>
    <property type="match status" value="1"/>
</dbReference>
<keyword evidence="3" id="KW-1185">Reference proteome</keyword>
<dbReference type="SUPFAM" id="SSF52058">
    <property type="entry name" value="L domain-like"/>
    <property type="match status" value="1"/>
</dbReference>
<dbReference type="KEGG" id="pmrn:116947655"/>
<dbReference type="SMART" id="SM00369">
    <property type="entry name" value="LRR_TYP"/>
    <property type="match status" value="5"/>
</dbReference>
<dbReference type="Pfam" id="PF13855">
    <property type="entry name" value="LRR_8"/>
    <property type="match status" value="1"/>
</dbReference>
<evidence type="ECO:0000256" key="2">
    <source>
        <dbReference type="ARBA" id="ARBA00022737"/>
    </source>
</evidence>
<sequence>MGNSALKAHLETAEKTGAFQLTGKGLSEFPEDLQKLAKNLRTVDLSHNKIPALSSFVGEFQVLRSLTLSNNRLTSLPEELCKVKKLESIHVNNNLLRSLPSRLDQLCALKTLCLSGNQLTAFPLQLCSLRHLDLVDLSRNKIQAVPDGIGQLQAVEVNLNQNQISRISADVATCQRLKVLRLEENCLELPAVPSALLTSSNVSLLTLDGNLFEMKKFRELDGYEQYMERFTAAKKKFN</sequence>
<evidence type="ECO:0000256" key="1">
    <source>
        <dbReference type="ARBA" id="ARBA00022614"/>
    </source>
</evidence>
<dbReference type="InterPro" id="IPR003591">
    <property type="entry name" value="Leu-rich_rpt_typical-subtyp"/>
</dbReference>
<name>A0AAJ7TKG0_PETMA</name>
<dbReference type="FunFam" id="3.80.10.10:FF:000230">
    <property type="entry name" value="Leucine-rich repeat-containing protein 57"/>
    <property type="match status" value="1"/>
</dbReference>
<dbReference type="PANTHER" id="PTHR48051">
    <property type="match status" value="1"/>
</dbReference>
<dbReference type="Pfam" id="PF00560">
    <property type="entry name" value="LRR_1"/>
    <property type="match status" value="1"/>
</dbReference>
<accession>A0AAJ7TKG0</accession>
<evidence type="ECO:0000313" key="3">
    <source>
        <dbReference type="Proteomes" id="UP001318040"/>
    </source>
</evidence>
<keyword evidence="2" id="KW-0677">Repeat</keyword>
<evidence type="ECO:0000313" key="4">
    <source>
        <dbReference type="RefSeq" id="XP_032819522.1"/>
    </source>
</evidence>
<dbReference type="PROSITE" id="PS51450">
    <property type="entry name" value="LRR"/>
    <property type="match status" value="1"/>
</dbReference>
<dbReference type="GO" id="GO:0005737">
    <property type="term" value="C:cytoplasm"/>
    <property type="evidence" value="ECO:0007669"/>
    <property type="project" value="TreeGrafter"/>
</dbReference>
<dbReference type="Gene3D" id="3.80.10.10">
    <property type="entry name" value="Ribonuclease Inhibitor"/>
    <property type="match status" value="2"/>
</dbReference>
<dbReference type="AlphaFoldDB" id="A0AAJ7TKG0"/>
<dbReference type="InterPro" id="IPR032675">
    <property type="entry name" value="LRR_dom_sf"/>
</dbReference>
<dbReference type="SMART" id="SM00364">
    <property type="entry name" value="LRR_BAC"/>
    <property type="match status" value="3"/>
</dbReference>
<gene>
    <name evidence="4" type="primary">LRRC57</name>
</gene>
<dbReference type="CTD" id="255252"/>
<dbReference type="Proteomes" id="UP001318040">
    <property type="component" value="Chromosome 31"/>
</dbReference>
<dbReference type="InterPro" id="IPR050216">
    <property type="entry name" value="LRR_domain-containing"/>
</dbReference>